<protein>
    <submittedName>
        <fullName evidence="2">DsbA family oxidoreductase</fullName>
    </submittedName>
</protein>
<organism evidence="2 3">
    <name type="scientific">Ignatzschineria larvae DSM 13226</name>
    <dbReference type="NCBI Taxonomy" id="1111732"/>
    <lineage>
        <taxon>Bacteria</taxon>
        <taxon>Pseudomonadati</taxon>
        <taxon>Pseudomonadota</taxon>
        <taxon>Gammaproteobacteria</taxon>
        <taxon>Cardiobacteriales</taxon>
        <taxon>Ignatzschineriaceae</taxon>
        <taxon>Ignatzschineria</taxon>
    </lineage>
</organism>
<dbReference type="EMBL" id="CP150637">
    <property type="protein sequence ID" value="WZW86828.1"/>
    <property type="molecule type" value="Genomic_DNA"/>
</dbReference>
<dbReference type="Pfam" id="PF01323">
    <property type="entry name" value="DSBA"/>
    <property type="match status" value="1"/>
</dbReference>
<dbReference type="Gene3D" id="3.40.30.10">
    <property type="entry name" value="Glutaredoxin"/>
    <property type="match status" value="1"/>
</dbReference>
<dbReference type="Proteomes" id="UP001449178">
    <property type="component" value="Chromosome"/>
</dbReference>
<dbReference type="PANTHER" id="PTHR13887">
    <property type="entry name" value="GLUTATHIONE S-TRANSFERASE KAPPA"/>
    <property type="match status" value="1"/>
</dbReference>
<proteinExistence type="predicted"/>
<dbReference type="RefSeq" id="WP_051396324.1">
    <property type="nucleotide sequence ID" value="NZ_CP150637.1"/>
</dbReference>
<dbReference type="InterPro" id="IPR001853">
    <property type="entry name" value="DSBA-like_thioredoxin_dom"/>
</dbReference>
<gene>
    <name evidence="2" type="ORF">WMO13_05405</name>
</gene>
<evidence type="ECO:0000313" key="3">
    <source>
        <dbReference type="Proteomes" id="UP001449178"/>
    </source>
</evidence>
<reference evidence="2 3" key="1">
    <citation type="submission" date="2024-03" db="EMBL/GenBank/DDBJ databases">
        <title>Complete Genome Sequence and Annotation of Ignatzschineria larvae DSM 13226.</title>
        <authorList>
            <person name="Cantrell E."/>
            <person name="Burcham Z.M."/>
        </authorList>
    </citation>
    <scope>NUCLEOTIDE SEQUENCE [LARGE SCALE GENOMIC DNA]</scope>
    <source>
        <strain evidence="2 3">DSM 13226</strain>
    </source>
</reference>
<sequence>MNIQIWSDFSCPFCYIGKHNLEQAIMLLSEDEMAQIKIQYRSFELAPDAPRFTDQTLAEVLAERYQTTVEKAKELTVNSAGMAATVGLTINNDKIIPTNTFLAHQLLHYVASKAPGKIKACADLLFKGYFQDGINLSDIVALIEIADKLKLDLTDVKKALDDEVYVNAVRDDEAIAHRINIQSVPFFVIDNEVAIQGAQKVEDFHQFLVEYLKEQNKQGHENPPTQDA</sequence>
<dbReference type="InterPro" id="IPR036249">
    <property type="entry name" value="Thioredoxin-like_sf"/>
</dbReference>
<evidence type="ECO:0000259" key="1">
    <source>
        <dbReference type="Pfam" id="PF01323"/>
    </source>
</evidence>
<feature type="domain" description="DSBA-like thioredoxin" evidence="1">
    <location>
        <begin position="3"/>
        <end position="208"/>
    </location>
</feature>
<accession>A0ABZ3C144</accession>
<dbReference type="PANTHER" id="PTHR13887:SF41">
    <property type="entry name" value="THIOREDOXIN SUPERFAMILY PROTEIN"/>
    <property type="match status" value="1"/>
</dbReference>
<dbReference type="CDD" id="cd03024">
    <property type="entry name" value="DsbA_FrnE"/>
    <property type="match status" value="1"/>
</dbReference>
<name>A0ABZ3C144_9GAMM</name>
<dbReference type="SUPFAM" id="SSF52833">
    <property type="entry name" value="Thioredoxin-like"/>
    <property type="match status" value="1"/>
</dbReference>
<keyword evidence="3" id="KW-1185">Reference proteome</keyword>
<evidence type="ECO:0000313" key="2">
    <source>
        <dbReference type="EMBL" id="WZW86828.1"/>
    </source>
</evidence>